<keyword evidence="2" id="KW-1185">Reference proteome</keyword>
<accession>A0ABP7E9Z2</accession>
<evidence type="ECO:0000313" key="2">
    <source>
        <dbReference type="Proteomes" id="UP001500523"/>
    </source>
</evidence>
<proteinExistence type="predicted"/>
<dbReference type="EMBL" id="BAABBF010000005">
    <property type="protein sequence ID" value="GAA3715639.1"/>
    <property type="molecule type" value="Genomic_DNA"/>
</dbReference>
<protein>
    <submittedName>
        <fullName evidence="1">Uncharacterized protein</fullName>
    </submittedName>
</protein>
<evidence type="ECO:0000313" key="1">
    <source>
        <dbReference type="EMBL" id="GAA3715639.1"/>
    </source>
</evidence>
<sequence>MTKKRSDLAASLEARVPFDVSKPMFELQDVARGRGWSGTVEKLTEERSLPGKKADALLEALKEHELSGEKLCRFYRVDEAIIKAMNGKLTGTKASKGAMQDAYPFLLDEAELKKLPLGQPVLLSVDQVGGGLAAVFGSVRALRVREPVDPKSFPDGADNILANYDEVIGLKLVRHQAVDVIWLPDSGDVIDLRVDYPRGTHADIGRASQNSAMAAFNKLVGTDPFGTPLNLFPLLSKMYDADDEGRVVELAFGTTTRSIKHERMRVSVDCLRTELYHMGGKKSLKTPVRPYKVSIAYTVDLGGGVESHPELNLHTTSYVAENPNPQLYDAVVRKTVGLTDYDHVRQRLLHFSK</sequence>
<name>A0ABP7E9Z2_9SPHN</name>
<organism evidence="1 2">
    <name type="scientific">Sphingomonas cynarae</name>
    <dbReference type="NCBI Taxonomy" id="930197"/>
    <lineage>
        <taxon>Bacteria</taxon>
        <taxon>Pseudomonadati</taxon>
        <taxon>Pseudomonadota</taxon>
        <taxon>Alphaproteobacteria</taxon>
        <taxon>Sphingomonadales</taxon>
        <taxon>Sphingomonadaceae</taxon>
        <taxon>Sphingomonas</taxon>
    </lineage>
</organism>
<gene>
    <name evidence="1" type="ORF">GCM10022268_25300</name>
</gene>
<comment type="caution">
    <text evidence="1">The sequence shown here is derived from an EMBL/GenBank/DDBJ whole genome shotgun (WGS) entry which is preliminary data.</text>
</comment>
<reference evidence="2" key="1">
    <citation type="journal article" date="2019" name="Int. J. Syst. Evol. Microbiol.">
        <title>The Global Catalogue of Microorganisms (GCM) 10K type strain sequencing project: providing services to taxonomists for standard genome sequencing and annotation.</title>
        <authorList>
            <consortium name="The Broad Institute Genomics Platform"/>
            <consortium name="The Broad Institute Genome Sequencing Center for Infectious Disease"/>
            <person name="Wu L."/>
            <person name="Ma J."/>
        </authorList>
    </citation>
    <scope>NUCLEOTIDE SEQUENCE [LARGE SCALE GENOMIC DNA]</scope>
    <source>
        <strain evidence="2">JCM 17498</strain>
    </source>
</reference>
<dbReference type="Proteomes" id="UP001500523">
    <property type="component" value="Unassembled WGS sequence"/>
</dbReference>